<keyword evidence="3" id="KW-1185">Reference proteome</keyword>
<feature type="compositionally biased region" description="Basic and acidic residues" evidence="1">
    <location>
        <begin position="181"/>
        <end position="194"/>
    </location>
</feature>
<evidence type="ECO:0000256" key="1">
    <source>
        <dbReference type="SAM" id="MobiDB-lite"/>
    </source>
</evidence>
<evidence type="ECO:0000313" key="3">
    <source>
        <dbReference type="Proteomes" id="UP000238274"/>
    </source>
</evidence>
<sequence length="194" mass="20728">MLLYGGELAAYGTLWILISGTPAYCSGATLWSPVSPAEVNSARLIDETTWVNSEKTLVIAKETSSWSLYDPNGHRHISGLNFGPPSGPGKQSVFDEAQNNQDDRDNNLTAWNQASQVLKKTGLVRSAYVDVASGLVVTSMKMSDGNALKEGGKVDANPFGLLIDSSIPRLPFTGEGVPKGGSDKFKPNLEAELK</sequence>
<dbReference type="EMBL" id="PKSM01000253">
    <property type="protein sequence ID" value="POW00338.1"/>
    <property type="molecule type" value="Genomic_DNA"/>
</dbReference>
<accession>A0A2S4USY2</accession>
<organism evidence="2 3">
    <name type="scientific">Puccinia striiformis</name>
    <dbReference type="NCBI Taxonomy" id="27350"/>
    <lineage>
        <taxon>Eukaryota</taxon>
        <taxon>Fungi</taxon>
        <taxon>Dikarya</taxon>
        <taxon>Basidiomycota</taxon>
        <taxon>Pucciniomycotina</taxon>
        <taxon>Pucciniomycetes</taxon>
        <taxon>Pucciniales</taxon>
        <taxon>Pucciniaceae</taxon>
        <taxon>Puccinia</taxon>
    </lineage>
</organism>
<dbReference type="Proteomes" id="UP000238274">
    <property type="component" value="Unassembled WGS sequence"/>
</dbReference>
<dbReference type="VEuPathDB" id="FungiDB:PSTT_11490"/>
<reference evidence="3" key="2">
    <citation type="journal article" date="2018" name="BMC Genomics">
        <title>Genomic insights into host adaptation between the wheat stripe rust pathogen (Puccinia striiformis f. sp. tritici) and the barley stripe rust pathogen (Puccinia striiformis f. sp. hordei).</title>
        <authorList>
            <person name="Xia C."/>
            <person name="Wang M."/>
            <person name="Yin C."/>
            <person name="Cornejo O.E."/>
            <person name="Hulbert S.H."/>
            <person name="Chen X."/>
        </authorList>
    </citation>
    <scope>NUCLEOTIDE SEQUENCE [LARGE SCALE GENOMIC DNA]</scope>
    <source>
        <strain evidence="3">93TX-2</strain>
    </source>
</reference>
<reference evidence="2 3" key="1">
    <citation type="submission" date="2017-12" db="EMBL/GenBank/DDBJ databases">
        <title>Gene loss provides genomic basis for host adaptation in cereal stripe rust fungi.</title>
        <authorList>
            <person name="Xia C."/>
        </authorList>
    </citation>
    <scope>NUCLEOTIDE SEQUENCE [LARGE SCALE GENOMIC DNA]</scope>
    <source>
        <strain evidence="2 3">93TX-2</strain>
    </source>
</reference>
<protein>
    <submittedName>
        <fullName evidence="2">Uncharacterized protein</fullName>
    </submittedName>
</protein>
<comment type="caution">
    <text evidence="2">The sequence shown here is derived from an EMBL/GenBank/DDBJ whole genome shotgun (WGS) entry which is preliminary data.</text>
</comment>
<evidence type="ECO:0000313" key="2">
    <source>
        <dbReference type="EMBL" id="POW00338.1"/>
    </source>
</evidence>
<dbReference type="AlphaFoldDB" id="A0A2S4USY2"/>
<reference evidence="3" key="3">
    <citation type="journal article" date="2018" name="Mol. Plant Microbe Interact.">
        <title>Genome sequence resources for the wheat stripe rust pathogen (Puccinia striiformis f. sp. tritici) and the barley stripe rust pathogen (Puccinia striiformis f. sp. hordei).</title>
        <authorList>
            <person name="Xia C."/>
            <person name="Wang M."/>
            <person name="Yin C."/>
            <person name="Cornejo O.E."/>
            <person name="Hulbert S.H."/>
            <person name="Chen X."/>
        </authorList>
    </citation>
    <scope>NUCLEOTIDE SEQUENCE [LARGE SCALE GENOMIC DNA]</scope>
    <source>
        <strain evidence="3">93TX-2</strain>
    </source>
</reference>
<proteinExistence type="predicted"/>
<feature type="region of interest" description="Disordered" evidence="1">
    <location>
        <begin position="173"/>
        <end position="194"/>
    </location>
</feature>
<gene>
    <name evidence="2" type="ORF">PSHT_13076</name>
</gene>
<dbReference type="VEuPathDB" id="FungiDB:PSHT_13076"/>
<name>A0A2S4USY2_9BASI</name>